<evidence type="ECO:0000259" key="8">
    <source>
        <dbReference type="PROSITE" id="PS50893"/>
    </source>
</evidence>
<evidence type="ECO:0000256" key="2">
    <source>
        <dbReference type="ARBA" id="ARBA00022692"/>
    </source>
</evidence>
<comment type="subcellular location">
    <subcellularLocation>
        <location evidence="1">Cell membrane</location>
        <topology evidence="1">Multi-pass membrane protein</topology>
    </subcellularLocation>
</comment>
<dbReference type="InterPro" id="IPR027417">
    <property type="entry name" value="P-loop_NTPase"/>
</dbReference>
<dbReference type="GO" id="GO:0005886">
    <property type="term" value="C:plasma membrane"/>
    <property type="evidence" value="ECO:0007669"/>
    <property type="project" value="UniProtKB-SubCell"/>
</dbReference>
<dbReference type="SUPFAM" id="SSF52540">
    <property type="entry name" value="P-loop containing nucleoside triphosphate hydrolases"/>
    <property type="match status" value="1"/>
</dbReference>
<dbReference type="InterPro" id="IPR039421">
    <property type="entry name" value="Type_1_exporter"/>
</dbReference>
<feature type="transmembrane region" description="Helical" evidence="7">
    <location>
        <begin position="280"/>
        <end position="303"/>
    </location>
</feature>
<dbReference type="InterPro" id="IPR036640">
    <property type="entry name" value="ABC1_TM_sf"/>
</dbReference>
<evidence type="ECO:0000256" key="1">
    <source>
        <dbReference type="ARBA" id="ARBA00004651"/>
    </source>
</evidence>
<dbReference type="InterPro" id="IPR003439">
    <property type="entry name" value="ABC_transporter-like_ATP-bd"/>
</dbReference>
<organism evidence="10 11">
    <name type="scientific">Sphingobacterium lactis</name>
    <dbReference type="NCBI Taxonomy" id="797291"/>
    <lineage>
        <taxon>Bacteria</taxon>
        <taxon>Pseudomonadati</taxon>
        <taxon>Bacteroidota</taxon>
        <taxon>Sphingobacteriia</taxon>
        <taxon>Sphingobacteriales</taxon>
        <taxon>Sphingobacteriaceae</taxon>
        <taxon>Sphingobacterium</taxon>
    </lineage>
</organism>
<name>A0A1H6CLI6_9SPHI</name>
<dbReference type="OrthoDB" id="9762778at2"/>
<proteinExistence type="predicted"/>
<dbReference type="SUPFAM" id="SSF90123">
    <property type="entry name" value="ABC transporter transmembrane region"/>
    <property type="match status" value="1"/>
</dbReference>
<dbReference type="SMART" id="SM00382">
    <property type="entry name" value="AAA"/>
    <property type="match status" value="1"/>
</dbReference>
<keyword evidence="4" id="KW-0067">ATP-binding</keyword>
<feature type="domain" description="ABC transmembrane type-1" evidence="9">
    <location>
        <begin position="24"/>
        <end position="304"/>
    </location>
</feature>
<dbReference type="GO" id="GO:0005524">
    <property type="term" value="F:ATP binding"/>
    <property type="evidence" value="ECO:0007669"/>
    <property type="project" value="UniProtKB-KW"/>
</dbReference>
<dbReference type="Gene3D" id="3.40.50.300">
    <property type="entry name" value="P-loop containing nucleotide triphosphate hydrolases"/>
    <property type="match status" value="1"/>
</dbReference>
<dbReference type="Proteomes" id="UP000236731">
    <property type="component" value="Unassembled WGS sequence"/>
</dbReference>
<evidence type="ECO:0000313" key="10">
    <source>
        <dbReference type="EMBL" id="SEG73286.1"/>
    </source>
</evidence>
<dbReference type="AlphaFoldDB" id="A0A1H6CLI6"/>
<gene>
    <name evidence="10" type="ORF">SAMN05421877_11651</name>
</gene>
<keyword evidence="11" id="KW-1185">Reference proteome</keyword>
<feature type="transmembrane region" description="Helical" evidence="7">
    <location>
        <begin position="162"/>
        <end position="180"/>
    </location>
</feature>
<dbReference type="CDD" id="cd07346">
    <property type="entry name" value="ABC_6TM_exporters"/>
    <property type="match status" value="1"/>
</dbReference>
<dbReference type="PANTHER" id="PTHR43394">
    <property type="entry name" value="ATP-DEPENDENT PERMEASE MDL1, MITOCHONDRIAL"/>
    <property type="match status" value="1"/>
</dbReference>
<dbReference type="GO" id="GO:0015421">
    <property type="term" value="F:ABC-type oligopeptide transporter activity"/>
    <property type="evidence" value="ECO:0007669"/>
    <property type="project" value="TreeGrafter"/>
</dbReference>
<dbReference type="PANTHER" id="PTHR43394:SF1">
    <property type="entry name" value="ATP-BINDING CASSETTE SUB-FAMILY B MEMBER 10, MITOCHONDRIAL"/>
    <property type="match status" value="1"/>
</dbReference>
<feature type="transmembrane region" description="Helical" evidence="7">
    <location>
        <begin position="251"/>
        <end position="268"/>
    </location>
</feature>
<feature type="transmembrane region" description="Helical" evidence="7">
    <location>
        <begin position="21"/>
        <end position="43"/>
    </location>
</feature>
<keyword evidence="6 7" id="KW-0472">Membrane</keyword>
<dbReference type="EMBL" id="FNUT01000016">
    <property type="protein sequence ID" value="SEG73286.1"/>
    <property type="molecule type" value="Genomic_DNA"/>
</dbReference>
<evidence type="ECO:0000256" key="6">
    <source>
        <dbReference type="ARBA" id="ARBA00023136"/>
    </source>
</evidence>
<dbReference type="RefSeq" id="WP_103907834.1">
    <property type="nucleotide sequence ID" value="NZ_FNUT01000016.1"/>
</dbReference>
<dbReference type="PROSITE" id="PS50929">
    <property type="entry name" value="ABC_TM1F"/>
    <property type="match status" value="1"/>
</dbReference>
<evidence type="ECO:0000256" key="7">
    <source>
        <dbReference type="SAM" id="Phobius"/>
    </source>
</evidence>
<dbReference type="Pfam" id="PF00664">
    <property type="entry name" value="ABC_membrane"/>
    <property type="match status" value="1"/>
</dbReference>
<dbReference type="InterPro" id="IPR011527">
    <property type="entry name" value="ABC1_TM_dom"/>
</dbReference>
<dbReference type="Gene3D" id="1.20.1560.10">
    <property type="entry name" value="ABC transporter type 1, transmembrane domain"/>
    <property type="match status" value="1"/>
</dbReference>
<feature type="domain" description="ABC transporter" evidence="8">
    <location>
        <begin position="335"/>
        <end position="538"/>
    </location>
</feature>
<keyword evidence="2 7" id="KW-0812">Transmembrane</keyword>
<evidence type="ECO:0000256" key="3">
    <source>
        <dbReference type="ARBA" id="ARBA00022741"/>
    </source>
</evidence>
<evidence type="ECO:0000256" key="5">
    <source>
        <dbReference type="ARBA" id="ARBA00022989"/>
    </source>
</evidence>
<dbReference type="Pfam" id="PF00005">
    <property type="entry name" value="ABC_tran"/>
    <property type="match status" value="1"/>
</dbReference>
<feature type="transmembrane region" description="Helical" evidence="7">
    <location>
        <begin position="63"/>
        <end position="83"/>
    </location>
</feature>
<reference evidence="11" key="1">
    <citation type="submission" date="2016-10" db="EMBL/GenBank/DDBJ databases">
        <authorList>
            <person name="Varghese N."/>
            <person name="Submissions S."/>
        </authorList>
    </citation>
    <scope>NUCLEOTIDE SEQUENCE [LARGE SCALE GENOMIC DNA]</scope>
    <source>
        <strain evidence="11">DSM 22361</strain>
    </source>
</reference>
<evidence type="ECO:0000256" key="4">
    <source>
        <dbReference type="ARBA" id="ARBA00022840"/>
    </source>
</evidence>
<dbReference type="InterPro" id="IPR003593">
    <property type="entry name" value="AAA+_ATPase"/>
</dbReference>
<keyword evidence="5 7" id="KW-1133">Transmembrane helix</keyword>
<evidence type="ECO:0000313" key="11">
    <source>
        <dbReference type="Proteomes" id="UP000236731"/>
    </source>
</evidence>
<accession>A0A1H6CLI6</accession>
<sequence length="541" mass="61674">MLNKFKYQFKWAWGQAKPFKWSLLIYFLLELVAIGCSLLFVIWSKHAIDYAISPEKGNFNQALFFTVFYIVLGLILRTLASWINDRTKSKMLIHLQNVLIKNQMLSTWKVVKQWHTGDVLIRVNNDASDIVQMISSTFIGLLLTIIRLVASFILLWSMDPMLAFLILAISPLFLFSKLYYKQLRKINRSLKNAESNLGKTVQENLRFRVSLRALGLQGFRWQKIENNQTEIYNLKMNLLNFSTVSQGTLKLLVNAGFLLTFVWSVYKLQSNEISFGMMTAFLQLVGRIQTPLLAMLGFVPVFIRYRTSVERLQELIDTEIEQEEEPEVIPAPQELVIRDLSFKYEDSDVIEDFNLKVRVGEPTAIIGSSGKGKTTLIRLLLALIKPDKGTIHIKNSQGTIAINPKHRVNIAYVPQGDKLFSGTVRENIITDSKELTDKKLTEVLYLSCAEFVHDLPQGLDTVIGESGFGLSEGQAQRIALARALMKDSSIWLFDEVTSALDQQTSEKLITRLLSKANDKLVIFVTHDLKLADRCSQSVYMQ</sequence>
<dbReference type="GO" id="GO:0016887">
    <property type="term" value="F:ATP hydrolysis activity"/>
    <property type="evidence" value="ECO:0007669"/>
    <property type="project" value="InterPro"/>
</dbReference>
<keyword evidence="3" id="KW-0547">Nucleotide-binding</keyword>
<feature type="transmembrane region" description="Helical" evidence="7">
    <location>
        <begin position="138"/>
        <end position="156"/>
    </location>
</feature>
<dbReference type="PROSITE" id="PS50893">
    <property type="entry name" value="ABC_TRANSPORTER_2"/>
    <property type="match status" value="1"/>
</dbReference>
<evidence type="ECO:0000259" key="9">
    <source>
        <dbReference type="PROSITE" id="PS50929"/>
    </source>
</evidence>
<protein>
    <submittedName>
        <fullName evidence="10">ABC-type bacteriocin/lantibiotic exporter, contains an N-terminal double-glycine peptidase domain</fullName>
    </submittedName>
</protein>